<proteinExistence type="predicted"/>
<dbReference type="EMBL" id="BARS01028035">
    <property type="protein sequence ID" value="GAG03761.1"/>
    <property type="molecule type" value="Genomic_DNA"/>
</dbReference>
<sequence>MSMFKTAISIATGILAADAVKEHGPAFVKKV</sequence>
<gene>
    <name evidence="1" type="ORF">S01H1_43976</name>
</gene>
<comment type="caution">
    <text evidence="1">The sequence shown here is derived from an EMBL/GenBank/DDBJ whole genome shotgun (WGS) entry which is preliminary data.</text>
</comment>
<evidence type="ECO:0000313" key="1">
    <source>
        <dbReference type="EMBL" id="GAG03761.1"/>
    </source>
</evidence>
<feature type="non-terminal residue" evidence="1">
    <location>
        <position position="31"/>
    </location>
</feature>
<organism evidence="1">
    <name type="scientific">marine sediment metagenome</name>
    <dbReference type="NCBI Taxonomy" id="412755"/>
    <lineage>
        <taxon>unclassified sequences</taxon>
        <taxon>metagenomes</taxon>
        <taxon>ecological metagenomes</taxon>
    </lineage>
</organism>
<accession>X0VT91</accession>
<reference evidence="1" key="1">
    <citation type="journal article" date="2014" name="Front. Microbiol.">
        <title>High frequency of phylogenetically diverse reductive dehalogenase-homologous genes in deep subseafloor sedimentary metagenomes.</title>
        <authorList>
            <person name="Kawai M."/>
            <person name="Futagami T."/>
            <person name="Toyoda A."/>
            <person name="Takaki Y."/>
            <person name="Nishi S."/>
            <person name="Hori S."/>
            <person name="Arai W."/>
            <person name="Tsubouchi T."/>
            <person name="Morono Y."/>
            <person name="Uchiyama I."/>
            <person name="Ito T."/>
            <person name="Fujiyama A."/>
            <person name="Inagaki F."/>
            <person name="Takami H."/>
        </authorList>
    </citation>
    <scope>NUCLEOTIDE SEQUENCE</scope>
    <source>
        <strain evidence="1">Expedition CK06-06</strain>
    </source>
</reference>
<dbReference type="AlphaFoldDB" id="X0VT91"/>
<name>X0VT91_9ZZZZ</name>
<protein>
    <submittedName>
        <fullName evidence="1">Uncharacterized protein</fullName>
    </submittedName>
</protein>